<organism evidence="3 4">
    <name type="scientific">Thalassotalea piscium</name>
    <dbReference type="NCBI Taxonomy" id="1230533"/>
    <lineage>
        <taxon>Bacteria</taxon>
        <taxon>Pseudomonadati</taxon>
        <taxon>Pseudomonadota</taxon>
        <taxon>Gammaproteobacteria</taxon>
        <taxon>Alteromonadales</taxon>
        <taxon>Colwelliaceae</taxon>
        <taxon>Thalassotalea</taxon>
    </lineage>
</organism>
<dbReference type="SUPFAM" id="SSF53335">
    <property type="entry name" value="S-adenosyl-L-methionine-dependent methyltransferases"/>
    <property type="match status" value="1"/>
</dbReference>
<reference evidence="3 4" key="1">
    <citation type="submission" date="2020-08" db="EMBL/GenBank/DDBJ databases">
        <title>Genomic Encyclopedia of Type Strains, Phase IV (KMG-IV): sequencing the most valuable type-strain genomes for metagenomic binning, comparative biology and taxonomic classification.</title>
        <authorList>
            <person name="Goeker M."/>
        </authorList>
    </citation>
    <scope>NUCLEOTIDE SEQUENCE [LARGE SCALE GENOMIC DNA]</scope>
    <source>
        <strain evidence="3 4">DSM 26287</strain>
    </source>
</reference>
<evidence type="ECO:0000313" key="4">
    <source>
        <dbReference type="Proteomes" id="UP000537141"/>
    </source>
</evidence>
<evidence type="ECO:0000259" key="2">
    <source>
        <dbReference type="Pfam" id="PF13649"/>
    </source>
</evidence>
<sequence length="203" mass="21944">MWDQRYEETGYAYGTSPNDFLKSECGQIPAGGRVLCLAEGEGRNAVFLAKQGYSVTAVDQSSVGLEKAKMLADEHKVNISTITADLANYDLGNEQWDGIVSIAAHVPPALRKKLHGQVVSALKSGGVFILEAYTQRHLEMDGIGGPPPSKKELFMSLNDLTTELNGLNFLVGVETERNISEGKYHQGNSAVVQMVACKPTKAD</sequence>
<dbReference type="RefSeq" id="WP_184424237.1">
    <property type="nucleotide sequence ID" value="NZ_AP027362.1"/>
</dbReference>
<dbReference type="GO" id="GO:0032259">
    <property type="term" value="P:methylation"/>
    <property type="evidence" value="ECO:0007669"/>
    <property type="project" value="UniProtKB-KW"/>
</dbReference>
<protein>
    <submittedName>
        <fullName evidence="3">SAM-dependent methyltransferase</fullName>
    </submittedName>
</protein>
<name>A0A7X0NHA3_9GAMM</name>
<accession>A0A7X0NHA3</accession>
<dbReference type="CDD" id="cd02440">
    <property type="entry name" value="AdoMet_MTases"/>
    <property type="match status" value="1"/>
</dbReference>
<dbReference type="PANTHER" id="PTHR43861:SF3">
    <property type="entry name" value="PUTATIVE (AFU_ORTHOLOGUE AFUA_2G14390)-RELATED"/>
    <property type="match status" value="1"/>
</dbReference>
<comment type="caution">
    <text evidence="3">The sequence shown here is derived from an EMBL/GenBank/DDBJ whole genome shotgun (WGS) entry which is preliminary data.</text>
</comment>
<proteinExistence type="predicted"/>
<gene>
    <name evidence="3" type="ORF">HNQ55_001968</name>
</gene>
<dbReference type="PANTHER" id="PTHR43861">
    <property type="entry name" value="TRANS-ACONITATE 2-METHYLTRANSFERASE-RELATED"/>
    <property type="match status" value="1"/>
</dbReference>
<feature type="domain" description="Methyltransferase" evidence="2">
    <location>
        <begin position="34"/>
        <end position="126"/>
    </location>
</feature>
<dbReference type="Proteomes" id="UP000537141">
    <property type="component" value="Unassembled WGS sequence"/>
</dbReference>
<dbReference type="AlphaFoldDB" id="A0A7X0NHA3"/>
<keyword evidence="3" id="KW-0489">Methyltransferase</keyword>
<keyword evidence="1 3" id="KW-0808">Transferase</keyword>
<dbReference type="Gene3D" id="3.40.50.150">
    <property type="entry name" value="Vaccinia Virus protein VP39"/>
    <property type="match status" value="1"/>
</dbReference>
<keyword evidence="4" id="KW-1185">Reference proteome</keyword>
<dbReference type="EMBL" id="JACHHU010000014">
    <property type="protein sequence ID" value="MBB6543447.1"/>
    <property type="molecule type" value="Genomic_DNA"/>
</dbReference>
<dbReference type="GO" id="GO:0008168">
    <property type="term" value="F:methyltransferase activity"/>
    <property type="evidence" value="ECO:0007669"/>
    <property type="project" value="UniProtKB-KW"/>
</dbReference>
<evidence type="ECO:0000313" key="3">
    <source>
        <dbReference type="EMBL" id="MBB6543447.1"/>
    </source>
</evidence>
<dbReference type="Pfam" id="PF13649">
    <property type="entry name" value="Methyltransf_25"/>
    <property type="match status" value="1"/>
</dbReference>
<evidence type="ECO:0000256" key="1">
    <source>
        <dbReference type="ARBA" id="ARBA00022679"/>
    </source>
</evidence>
<dbReference type="InterPro" id="IPR041698">
    <property type="entry name" value="Methyltransf_25"/>
</dbReference>
<dbReference type="InterPro" id="IPR029063">
    <property type="entry name" value="SAM-dependent_MTases_sf"/>
</dbReference>